<feature type="compositionally biased region" description="Polar residues" evidence="1">
    <location>
        <begin position="38"/>
        <end position="47"/>
    </location>
</feature>
<feature type="compositionally biased region" description="Polar residues" evidence="1">
    <location>
        <begin position="138"/>
        <end position="152"/>
    </location>
</feature>
<evidence type="ECO:0008006" key="4">
    <source>
        <dbReference type="Google" id="ProtNLM"/>
    </source>
</evidence>
<dbReference type="GO" id="GO:0033167">
    <property type="term" value="C:ARC complex"/>
    <property type="evidence" value="ECO:0007669"/>
    <property type="project" value="InterPro"/>
</dbReference>
<proteinExistence type="predicted"/>
<feature type="region of interest" description="Disordered" evidence="1">
    <location>
        <begin position="1"/>
        <end position="222"/>
    </location>
</feature>
<feature type="compositionally biased region" description="Polar residues" evidence="1">
    <location>
        <begin position="176"/>
        <end position="189"/>
    </location>
</feature>
<protein>
    <recommendedName>
        <fullName evidence="4">Argonaute binding protein 1</fullName>
    </recommendedName>
</protein>
<dbReference type="EMBL" id="AUPC02000085">
    <property type="protein sequence ID" value="POG73249.1"/>
    <property type="molecule type" value="Genomic_DNA"/>
</dbReference>
<dbReference type="Pfam" id="PF09692">
    <property type="entry name" value="Arb1"/>
    <property type="match status" value="1"/>
</dbReference>
<evidence type="ECO:0000313" key="2">
    <source>
        <dbReference type="EMBL" id="POG73249.1"/>
    </source>
</evidence>
<dbReference type="InterPro" id="IPR018606">
    <property type="entry name" value="Arb1"/>
</dbReference>
<feature type="compositionally biased region" description="Basic and acidic residues" evidence="1">
    <location>
        <begin position="48"/>
        <end position="58"/>
    </location>
</feature>
<keyword evidence="3" id="KW-1185">Reference proteome</keyword>
<feature type="compositionally biased region" description="Basic and acidic residues" evidence="1">
    <location>
        <begin position="125"/>
        <end position="137"/>
    </location>
</feature>
<evidence type="ECO:0000313" key="3">
    <source>
        <dbReference type="Proteomes" id="UP000018888"/>
    </source>
</evidence>
<feature type="compositionally biased region" description="Basic residues" evidence="1">
    <location>
        <begin position="197"/>
        <end position="208"/>
    </location>
</feature>
<feature type="compositionally biased region" description="Polar residues" evidence="1">
    <location>
        <begin position="96"/>
        <end position="112"/>
    </location>
</feature>
<name>A0A2P4Q6H2_RHIID</name>
<feature type="compositionally biased region" description="Polar residues" evidence="1">
    <location>
        <begin position="59"/>
        <end position="71"/>
    </location>
</feature>
<reference evidence="2 3" key="1">
    <citation type="journal article" date="2013" name="Proc. Natl. Acad. Sci. U.S.A.">
        <title>Genome of an arbuscular mycorrhizal fungus provides insight into the oldest plant symbiosis.</title>
        <authorList>
            <person name="Tisserant E."/>
            <person name="Malbreil M."/>
            <person name="Kuo A."/>
            <person name="Kohler A."/>
            <person name="Symeonidi A."/>
            <person name="Balestrini R."/>
            <person name="Charron P."/>
            <person name="Duensing N."/>
            <person name="Frei Dit Frey N."/>
            <person name="Gianinazzi-Pearson V."/>
            <person name="Gilbert L.B."/>
            <person name="Handa Y."/>
            <person name="Herr J.R."/>
            <person name="Hijri M."/>
            <person name="Koul R."/>
            <person name="Kawaguchi M."/>
            <person name="Krajinski F."/>
            <person name="Lammers P.J."/>
            <person name="Masclaux F.G."/>
            <person name="Murat C."/>
            <person name="Morin E."/>
            <person name="Ndikumana S."/>
            <person name="Pagni M."/>
            <person name="Petitpierre D."/>
            <person name="Requena N."/>
            <person name="Rosikiewicz P."/>
            <person name="Riley R."/>
            <person name="Saito K."/>
            <person name="San Clemente H."/>
            <person name="Shapiro H."/>
            <person name="van Tuinen D."/>
            <person name="Becard G."/>
            <person name="Bonfante P."/>
            <person name="Paszkowski U."/>
            <person name="Shachar-Hill Y.Y."/>
            <person name="Tuskan G.A."/>
            <person name="Young P.W."/>
            <person name="Sanders I.R."/>
            <person name="Henrissat B."/>
            <person name="Rensing S.A."/>
            <person name="Grigoriev I.V."/>
            <person name="Corradi N."/>
            <person name="Roux C."/>
            <person name="Martin F."/>
        </authorList>
    </citation>
    <scope>NUCLEOTIDE SEQUENCE [LARGE SCALE GENOMIC DNA]</scope>
    <source>
        <strain evidence="2 3">DAOM 197198</strain>
    </source>
</reference>
<sequence>MTEQSQQEAFTNALTKESNDIGQNTSKVNVENKKVTIENENSGQNLLEKNKDSEENKIDMNSINDMASSTGETKEDENPEKNLLIENKNLVENKSDTTLVNDTNDPSSTSEIVNMKEDENPEGNLLKENKNLNDNKSDTTLINGTNDPPSTDKTVDRKVTIEEDTEDKNLDDTNSKNDANNSTASTSETVDVAIPQQKKKKKKKKKKKSGNDESNLDFHDIGPIEEDENRLYDPSKSLTHRVEIAVQKYKKNRKFTSTRNQVFNSYLRFGGISTGPKSFLGQDGLDNADADAEEIAARRATDYIDDEADDMEVNFTYIVRVYLSSFLIDKSGYVQMDQFREGPQVVISFLNYLHNHKVCPEYEEDMQMALQIAHKAKEELPNCKAFAQNAPGKLNKACSLLFGGELYGMLDDPWNGEEIVASMIGISKGEGKQLIRELFGANAVEELTRVKEDSKTALICEIIGVEPFQRDISEASADETLQNSNELHNTQETDLKKIKLREFDVSTAEPFYICVNSDLGIYAMPGMRITADFHKLSNGFWYWDKVTNVYPSYYQPCEDDSDDDD</sequence>
<dbReference type="VEuPathDB" id="FungiDB:RhiirFUN_017884"/>
<evidence type="ECO:0000256" key="1">
    <source>
        <dbReference type="SAM" id="MobiDB-lite"/>
    </source>
</evidence>
<accession>A0A2P4Q6H2</accession>
<dbReference type="AlphaFoldDB" id="A0A2P4Q6H2"/>
<organism evidence="2 3">
    <name type="scientific">Rhizophagus irregularis (strain DAOM 181602 / DAOM 197198 / MUCL 43194)</name>
    <name type="common">Arbuscular mycorrhizal fungus</name>
    <name type="synonym">Glomus intraradices</name>
    <dbReference type="NCBI Taxonomy" id="747089"/>
    <lineage>
        <taxon>Eukaryota</taxon>
        <taxon>Fungi</taxon>
        <taxon>Fungi incertae sedis</taxon>
        <taxon>Mucoromycota</taxon>
        <taxon>Glomeromycotina</taxon>
        <taxon>Glomeromycetes</taxon>
        <taxon>Glomerales</taxon>
        <taxon>Glomeraceae</taxon>
        <taxon>Rhizophagus</taxon>
    </lineage>
</organism>
<comment type="caution">
    <text evidence="2">The sequence shown here is derived from an EMBL/GenBank/DDBJ whole genome shotgun (WGS) entry which is preliminary data.</text>
</comment>
<feature type="compositionally biased region" description="Basic and acidic residues" evidence="1">
    <location>
        <begin position="153"/>
        <end position="175"/>
    </location>
</feature>
<feature type="compositionally biased region" description="Polar residues" evidence="1">
    <location>
        <begin position="1"/>
        <end position="29"/>
    </location>
</feature>
<gene>
    <name evidence="2" type="ORF">GLOIN_2v1587725</name>
</gene>
<dbReference type="Proteomes" id="UP000018888">
    <property type="component" value="Unassembled WGS sequence"/>
</dbReference>
<reference evidence="2 3" key="2">
    <citation type="journal article" date="2018" name="New Phytol.">
        <title>High intraspecific genome diversity in the model arbuscular mycorrhizal symbiont Rhizophagus irregularis.</title>
        <authorList>
            <person name="Chen E.C.H."/>
            <person name="Morin E."/>
            <person name="Beaudet D."/>
            <person name="Noel J."/>
            <person name="Yildirir G."/>
            <person name="Ndikumana S."/>
            <person name="Charron P."/>
            <person name="St-Onge C."/>
            <person name="Giorgi J."/>
            <person name="Kruger M."/>
            <person name="Marton T."/>
            <person name="Ropars J."/>
            <person name="Grigoriev I.V."/>
            <person name="Hainaut M."/>
            <person name="Henrissat B."/>
            <person name="Roux C."/>
            <person name="Martin F."/>
            <person name="Corradi N."/>
        </authorList>
    </citation>
    <scope>NUCLEOTIDE SEQUENCE [LARGE SCALE GENOMIC DNA]</scope>
    <source>
        <strain evidence="2 3">DAOM 197198</strain>
    </source>
</reference>
<dbReference type="GO" id="GO:0031047">
    <property type="term" value="P:regulatory ncRNA-mediated gene silencing"/>
    <property type="evidence" value="ECO:0007669"/>
    <property type="project" value="InterPro"/>
</dbReference>